<proteinExistence type="predicted"/>
<name>Q3AQB3_CHLCH</name>
<dbReference type="PANTHER" id="PTHR34988">
    <property type="entry name" value="PROTEIN, PUTATIVE-RELATED"/>
    <property type="match status" value="1"/>
</dbReference>
<accession>Q3AQB3</accession>
<dbReference type="PROSITE" id="PS51742">
    <property type="entry name" value="PPC"/>
    <property type="match status" value="1"/>
</dbReference>
<dbReference type="OrthoDB" id="9798999at2"/>
<sequence>MQYSEAKSGRVFVLRLEDGDVVHECLEQFAHKHGIERASFIAVGGADKGSVLVVGPEDGRTSPVVAMTHELYDVHEICGTGTIFPDDSGRPMVHAHFACGREENTVTGCIRSGVKVWHVMEIVLTELLDNHASRKTDAATGFKLLAME</sequence>
<dbReference type="HOGENOM" id="CLU_114051_1_0_10"/>
<dbReference type="Gene3D" id="3.30.1330.80">
    <property type="entry name" value="Hypothetical protein, similar to alpha- acetolactate decarboxylase, domain 2"/>
    <property type="match status" value="1"/>
</dbReference>
<dbReference type="InterPro" id="IPR005175">
    <property type="entry name" value="PPC_dom"/>
</dbReference>
<evidence type="ECO:0000313" key="2">
    <source>
        <dbReference type="EMBL" id="ABB28812.1"/>
    </source>
</evidence>
<dbReference type="SUPFAM" id="SSF117856">
    <property type="entry name" value="AF0104/ALDC/Ptd012-like"/>
    <property type="match status" value="1"/>
</dbReference>
<feature type="domain" description="PPC" evidence="1">
    <location>
        <begin position="6"/>
        <end position="148"/>
    </location>
</feature>
<gene>
    <name evidence="2" type="ordered locus">Cag_1557</name>
</gene>
<dbReference type="PANTHER" id="PTHR34988:SF1">
    <property type="entry name" value="DNA-BINDING PROTEIN"/>
    <property type="match status" value="1"/>
</dbReference>
<evidence type="ECO:0000259" key="1">
    <source>
        <dbReference type="PROSITE" id="PS51742"/>
    </source>
</evidence>
<protein>
    <recommendedName>
        <fullName evidence="1">PPC domain-containing protein</fullName>
    </recommendedName>
</protein>
<dbReference type="KEGG" id="cch:Cag_1557"/>
<dbReference type="EMBL" id="CP000108">
    <property type="protein sequence ID" value="ABB28812.1"/>
    <property type="molecule type" value="Genomic_DNA"/>
</dbReference>
<organism evidence="2">
    <name type="scientific">Chlorobium chlorochromatii (strain CaD3)</name>
    <dbReference type="NCBI Taxonomy" id="340177"/>
    <lineage>
        <taxon>Bacteria</taxon>
        <taxon>Pseudomonadati</taxon>
        <taxon>Chlorobiota</taxon>
        <taxon>Chlorobiia</taxon>
        <taxon>Chlorobiales</taxon>
        <taxon>Chlorobiaceae</taxon>
        <taxon>Chlorobium/Pelodictyon group</taxon>
        <taxon>Chlorobium</taxon>
    </lineage>
</organism>
<dbReference type="eggNOG" id="COG1661">
    <property type="taxonomic scope" value="Bacteria"/>
</dbReference>
<dbReference type="CDD" id="cd11378">
    <property type="entry name" value="DUF296"/>
    <property type="match status" value="1"/>
</dbReference>
<reference evidence="2" key="1">
    <citation type="submission" date="2005-08" db="EMBL/GenBank/DDBJ databases">
        <title>Complete sequence of Chlorobium chlorochromatii CaD3.</title>
        <authorList>
            <person name="Copeland A."/>
            <person name="Lucas S."/>
            <person name="Lapidus A."/>
            <person name="Barry K."/>
            <person name="Detter J.C."/>
            <person name="Glavina T."/>
            <person name="Hammon N."/>
            <person name="Israni S."/>
            <person name="Pitluck S."/>
            <person name="Bryant D."/>
            <person name="Schmutz J."/>
            <person name="Larimer F."/>
            <person name="Land M."/>
            <person name="Kyrpides N."/>
            <person name="Ivanova N."/>
            <person name="Richardson P."/>
        </authorList>
    </citation>
    <scope>NUCLEOTIDE SEQUENCE [LARGE SCALE GENOMIC DNA]</scope>
    <source>
        <strain evidence="2">CaD3</strain>
    </source>
</reference>
<dbReference type="Pfam" id="PF03479">
    <property type="entry name" value="PCC"/>
    <property type="match status" value="1"/>
</dbReference>
<dbReference type="STRING" id="340177.Cag_1557"/>
<dbReference type="AlphaFoldDB" id="Q3AQB3"/>